<dbReference type="PANTHER" id="PTHR46193">
    <property type="entry name" value="6-PHOSPHOGLUCONATE PHOSPHATASE"/>
    <property type="match status" value="1"/>
</dbReference>
<name>A0A4D7JWF4_9BACT</name>
<organism evidence="14 15">
    <name type="scientific">Mangrovivirga cuniculi</name>
    <dbReference type="NCBI Taxonomy" id="2715131"/>
    <lineage>
        <taxon>Bacteria</taxon>
        <taxon>Pseudomonadati</taxon>
        <taxon>Bacteroidota</taxon>
        <taxon>Cytophagia</taxon>
        <taxon>Cytophagales</taxon>
        <taxon>Mangrovivirgaceae</taxon>
        <taxon>Mangrovivirga</taxon>
    </lineage>
</organism>
<dbReference type="NCBIfam" id="TIGR02009">
    <property type="entry name" value="PGMB-YQAB-SF"/>
    <property type="match status" value="1"/>
</dbReference>
<keyword evidence="6" id="KW-0119">Carbohydrate metabolism</keyword>
<dbReference type="InterPro" id="IPR051600">
    <property type="entry name" value="Beta-PGM-like"/>
</dbReference>
<dbReference type="PANTHER" id="PTHR46193:SF18">
    <property type="entry name" value="HEXITOL PHOSPHATASE B"/>
    <property type="match status" value="1"/>
</dbReference>
<dbReference type="SFLD" id="SFLDG01135">
    <property type="entry name" value="C1.5.6:_HAD__Beta-PGM__Phospha"/>
    <property type="match status" value="1"/>
</dbReference>
<keyword evidence="5" id="KW-0413">Isomerase</keyword>
<dbReference type="SFLD" id="SFLDF00046">
    <property type="entry name" value="beta-phosphoglucomutase"/>
    <property type="match status" value="1"/>
</dbReference>
<gene>
    <name evidence="14" type="primary">pgmB</name>
    <name evidence="14" type="ORF">DCC35_10455</name>
</gene>
<feature type="binding site" evidence="11">
    <location>
        <position position="25"/>
    </location>
    <ligand>
        <name>substrate</name>
    </ligand>
</feature>
<dbReference type="InterPro" id="IPR041492">
    <property type="entry name" value="HAD_2"/>
</dbReference>
<dbReference type="InterPro" id="IPR023214">
    <property type="entry name" value="HAD_sf"/>
</dbReference>
<dbReference type="SUPFAM" id="SSF56784">
    <property type="entry name" value="HAD-like"/>
    <property type="match status" value="1"/>
</dbReference>
<feature type="binding site" evidence="11">
    <location>
        <begin position="114"/>
        <end position="118"/>
    </location>
    <ligand>
        <name>substrate</name>
    </ligand>
</feature>
<dbReference type="GO" id="GO:0000287">
    <property type="term" value="F:magnesium ion binding"/>
    <property type="evidence" value="ECO:0007669"/>
    <property type="project" value="InterPro"/>
</dbReference>
<feature type="binding site" evidence="11">
    <location>
        <begin position="44"/>
        <end position="49"/>
    </location>
    <ligand>
        <name>substrate</name>
    </ligand>
</feature>
<feature type="binding site" evidence="11">
    <location>
        <position position="145"/>
    </location>
    <ligand>
        <name>substrate</name>
    </ligand>
</feature>
<dbReference type="NCBIfam" id="TIGR01509">
    <property type="entry name" value="HAD-SF-IA-v3"/>
    <property type="match status" value="1"/>
</dbReference>
<feature type="site" description="Important for catalytic activity and assists the phosphoryl transfer reaction to Asp8 by balancing charge and orienting the reacting groups" evidence="13">
    <location>
        <position position="145"/>
    </location>
</feature>
<feature type="active site" description="Proton donor/acceptor" evidence="10">
    <location>
        <position position="11"/>
    </location>
</feature>
<feature type="active site" description="Nucleophile" evidence="10">
    <location>
        <position position="9"/>
    </location>
</feature>
<sequence>MDVKACIFDLDGVIVDTAKYHYLAWKRLAQELGITFTEEDNEELKGVSRMDSLDIILKKGKKEISQEKKEELAARKNEWYLEFVNEMKPGDELPGARQFLDTLKQNDIKIGLGSSSKNAKLCLNLLNMTDYFDVIVDGTMITKAKPDPQIFIMGAEKLDVKVENSIVFEDALAGIEAAQNGRFKVVGIGDPDILGKADIVRSSLADITLDELKSLNNPK</sequence>
<feature type="site" description="Important for catalytic activity and assists the phosphoryl transfer reaction to Asp8 by balancing charge and orienting the reacting groups" evidence="13">
    <location>
        <position position="114"/>
    </location>
</feature>
<protein>
    <recommendedName>
        <fullName evidence="9">Beta-phosphoglucomutase</fullName>
        <ecNumber evidence="8">5.4.2.6</ecNumber>
    </recommendedName>
</protein>
<keyword evidence="4 12" id="KW-0460">Magnesium</keyword>
<accession>A0A4D7JWF4</accession>
<evidence type="ECO:0000256" key="9">
    <source>
        <dbReference type="ARBA" id="ARBA00044991"/>
    </source>
</evidence>
<evidence type="ECO:0000256" key="6">
    <source>
        <dbReference type="ARBA" id="ARBA00023277"/>
    </source>
</evidence>
<dbReference type="InterPro" id="IPR036412">
    <property type="entry name" value="HAD-like_sf"/>
</dbReference>
<evidence type="ECO:0000256" key="7">
    <source>
        <dbReference type="ARBA" id="ARBA00044926"/>
    </source>
</evidence>
<evidence type="ECO:0000256" key="12">
    <source>
        <dbReference type="PIRSR" id="PIRSR610972-3"/>
    </source>
</evidence>
<feature type="binding site" evidence="11">
    <location>
        <position position="52"/>
    </location>
    <ligand>
        <name>substrate</name>
    </ligand>
</feature>
<dbReference type="EMBL" id="CP028923">
    <property type="protein sequence ID" value="QCK15135.1"/>
    <property type="molecule type" value="Genomic_DNA"/>
</dbReference>
<dbReference type="Gene3D" id="1.10.150.240">
    <property type="entry name" value="Putative phosphatase, domain 2"/>
    <property type="match status" value="1"/>
</dbReference>
<proteinExistence type="inferred from homology"/>
<dbReference type="SFLD" id="SFLDS00003">
    <property type="entry name" value="Haloacid_Dehalogenase"/>
    <property type="match status" value="1"/>
</dbReference>
<dbReference type="CDD" id="cd02598">
    <property type="entry name" value="HAD_BPGM"/>
    <property type="match status" value="1"/>
</dbReference>
<dbReference type="Gene3D" id="3.40.50.1000">
    <property type="entry name" value="HAD superfamily/HAD-like"/>
    <property type="match status" value="1"/>
</dbReference>
<dbReference type="InterPro" id="IPR010972">
    <property type="entry name" value="Beta-PGM"/>
</dbReference>
<evidence type="ECO:0000256" key="2">
    <source>
        <dbReference type="ARBA" id="ARBA00022553"/>
    </source>
</evidence>
<dbReference type="EC" id="5.4.2.6" evidence="8"/>
<feature type="binding site" evidence="12">
    <location>
        <position position="170"/>
    </location>
    <ligand>
        <name>Mg(2+)</name>
        <dbReference type="ChEBI" id="CHEBI:18420"/>
    </ligand>
</feature>
<evidence type="ECO:0000256" key="4">
    <source>
        <dbReference type="ARBA" id="ARBA00022842"/>
    </source>
</evidence>
<dbReference type="InterPro" id="IPR006439">
    <property type="entry name" value="HAD-SF_hydro_IA"/>
</dbReference>
<evidence type="ECO:0000256" key="1">
    <source>
        <dbReference type="ARBA" id="ARBA00006171"/>
    </source>
</evidence>
<evidence type="ECO:0000256" key="13">
    <source>
        <dbReference type="PIRSR" id="PIRSR610972-4"/>
    </source>
</evidence>
<dbReference type="InterPro" id="IPR023198">
    <property type="entry name" value="PGP-like_dom2"/>
</dbReference>
<feature type="binding site" evidence="11">
    <location>
        <position position="76"/>
    </location>
    <ligand>
        <name>substrate</name>
    </ligand>
</feature>
<dbReference type="GO" id="GO:0005975">
    <property type="term" value="P:carbohydrate metabolic process"/>
    <property type="evidence" value="ECO:0007669"/>
    <property type="project" value="InterPro"/>
</dbReference>
<evidence type="ECO:0000313" key="15">
    <source>
        <dbReference type="Proteomes" id="UP000298616"/>
    </source>
</evidence>
<keyword evidence="15" id="KW-1185">Reference proteome</keyword>
<keyword evidence="3 12" id="KW-0479">Metal-binding</keyword>
<dbReference type="SFLD" id="SFLDG01129">
    <property type="entry name" value="C1.5:_HAD__Beta-PGM__Phosphata"/>
    <property type="match status" value="1"/>
</dbReference>
<dbReference type="InterPro" id="IPR010976">
    <property type="entry name" value="B-phosphoglucomutase_hydrolase"/>
</dbReference>
<dbReference type="Pfam" id="PF13419">
    <property type="entry name" value="HAD_2"/>
    <property type="match status" value="1"/>
</dbReference>
<dbReference type="KEGG" id="fpf:DCC35_10455"/>
<dbReference type="RefSeq" id="WP_137090720.1">
    <property type="nucleotide sequence ID" value="NZ_CP028923.1"/>
</dbReference>
<evidence type="ECO:0000256" key="10">
    <source>
        <dbReference type="PIRSR" id="PIRSR610972-1"/>
    </source>
</evidence>
<feature type="binding site" evidence="12">
    <location>
        <position position="9"/>
    </location>
    <ligand>
        <name>Mg(2+)</name>
        <dbReference type="ChEBI" id="CHEBI:18420"/>
    </ligand>
</feature>
<dbReference type="Proteomes" id="UP000298616">
    <property type="component" value="Chromosome"/>
</dbReference>
<dbReference type="GO" id="GO:0008801">
    <property type="term" value="F:beta-phosphoglucomutase activity"/>
    <property type="evidence" value="ECO:0007669"/>
    <property type="project" value="UniProtKB-EC"/>
</dbReference>
<feature type="binding site" evidence="12">
    <location>
        <position position="11"/>
    </location>
    <ligand>
        <name>Mg(2+)</name>
        <dbReference type="ChEBI" id="CHEBI:18420"/>
    </ligand>
</feature>
<comment type="cofactor">
    <cofactor evidence="12">
        <name>Mg(2+)</name>
        <dbReference type="ChEBI" id="CHEBI:18420"/>
    </cofactor>
    <text evidence="12">Binds 2 magnesium ions per subunit.</text>
</comment>
<comment type="catalytic activity">
    <reaction evidence="7">
        <text>beta-D-glucose 1-phosphate = beta-D-glucose 6-phosphate</text>
        <dbReference type="Rhea" id="RHEA:20113"/>
        <dbReference type="ChEBI" id="CHEBI:57684"/>
        <dbReference type="ChEBI" id="CHEBI:58247"/>
        <dbReference type="EC" id="5.4.2.6"/>
    </reaction>
</comment>
<keyword evidence="2" id="KW-0597">Phosphoprotein</keyword>
<dbReference type="AlphaFoldDB" id="A0A4D7JWF4"/>
<feature type="binding site" evidence="12">
    <location>
        <position position="169"/>
    </location>
    <ligand>
        <name>Mg(2+)</name>
        <dbReference type="ChEBI" id="CHEBI:18420"/>
    </ligand>
</feature>
<evidence type="ECO:0000256" key="8">
    <source>
        <dbReference type="ARBA" id="ARBA00044968"/>
    </source>
</evidence>
<evidence type="ECO:0000256" key="11">
    <source>
        <dbReference type="PIRSR" id="PIRSR610972-2"/>
    </source>
</evidence>
<evidence type="ECO:0000313" key="14">
    <source>
        <dbReference type="EMBL" id="QCK15135.1"/>
    </source>
</evidence>
<reference evidence="14 15" key="1">
    <citation type="submission" date="2018-04" db="EMBL/GenBank/DDBJ databases">
        <title>Complete genome uncultured novel isolate.</title>
        <authorList>
            <person name="Merlino G."/>
        </authorList>
    </citation>
    <scope>NUCLEOTIDE SEQUENCE [LARGE SCALE GENOMIC DNA]</scope>
    <source>
        <strain evidence="15">R1DC9</strain>
    </source>
</reference>
<dbReference type="OrthoDB" id="9797743at2"/>
<comment type="similarity">
    <text evidence="1">Belongs to the HAD-like hydrolase superfamily. CbbY/CbbZ/Gph/YieH family.</text>
</comment>
<dbReference type="NCBIfam" id="TIGR01990">
    <property type="entry name" value="bPGM"/>
    <property type="match status" value="1"/>
</dbReference>
<evidence type="ECO:0000256" key="3">
    <source>
        <dbReference type="ARBA" id="ARBA00022723"/>
    </source>
</evidence>
<feature type="binding site" evidence="11">
    <location>
        <begin position="9"/>
        <end position="11"/>
    </location>
    <ligand>
        <name>substrate</name>
    </ligand>
</feature>
<evidence type="ECO:0000256" key="5">
    <source>
        <dbReference type="ARBA" id="ARBA00023235"/>
    </source>
</evidence>